<organism evidence="2 3">
    <name type="scientific">Candidatus Limivivens merdigallinarum</name>
    <dbReference type="NCBI Taxonomy" id="2840859"/>
    <lineage>
        <taxon>Bacteria</taxon>
        <taxon>Bacillati</taxon>
        <taxon>Bacillota</taxon>
        <taxon>Clostridia</taxon>
        <taxon>Lachnospirales</taxon>
        <taxon>Lachnospiraceae</taxon>
        <taxon>Lachnospiraceae incertae sedis</taxon>
        <taxon>Candidatus Limivivens</taxon>
    </lineage>
</organism>
<sequence length="215" mass="24333">MAEKRYESDLTNKEKRQLEWKKLKTMTWGERIQYLWAYYKIWLAALIAVIFVVWIGVTSWQNSQIVVLLSVAVADTTLDSSEGAEKMEEDLIAYLGTGDSKETISLDTTVQSGDDYTAVIKKTVVMATGSTDVLICGEDMYNEYEEQGAFVSWEEVLGDDYASYESKLVDGKLDLSTSPKWKDYGMTDYEPVYTAVLASSENQENAAKMAEYFLD</sequence>
<keyword evidence="1" id="KW-0812">Transmembrane</keyword>
<dbReference type="Proteomes" id="UP000886886">
    <property type="component" value="Unassembled WGS sequence"/>
</dbReference>
<keyword evidence="1" id="KW-0472">Membrane</keyword>
<name>A0A9D0ZZ26_9FIRM</name>
<reference evidence="2" key="2">
    <citation type="journal article" date="2021" name="PeerJ">
        <title>Extensive microbial diversity within the chicken gut microbiome revealed by metagenomics and culture.</title>
        <authorList>
            <person name="Gilroy R."/>
            <person name="Ravi A."/>
            <person name="Getino M."/>
            <person name="Pursley I."/>
            <person name="Horton D.L."/>
            <person name="Alikhan N.F."/>
            <person name="Baker D."/>
            <person name="Gharbi K."/>
            <person name="Hall N."/>
            <person name="Watson M."/>
            <person name="Adriaenssens E.M."/>
            <person name="Foster-Nyarko E."/>
            <person name="Jarju S."/>
            <person name="Secka A."/>
            <person name="Antonio M."/>
            <person name="Oren A."/>
            <person name="Chaudhuri R.R."/>
            <person name="La Ragione R."/>
            <person name="Hildebrand F."/>
            <person name="Pallen M.J."/>
        </authorList>
    </citation>
    <scope>NUCLEOTIDE SEQUENCE</scope>
    <source>
        <strain evidence="2">ChiSjej3B21-11622</strain>
    </source>
</reference>
<evidence type="ECO:0000313" key="2">
    <source>
        <dbReference type="EMBL" id="HIQ97318.1"/>
    </source>
</evidence>
<protein>
    <submittedName>
        <fullName evidence="2">Uncharacterized protein</fullName>
    </submittedName>
</protein>
<evidence type="ECO:0000313" key="3">
    <source>
        <dbReference type="Proteomes" id="UP000886886"/>
    </source>
</evidence>
<proteinExistence type="predicted"/>
<accession>A0A9D0ZZ26</accession>
<feature type="transmembrane region" description="Helical" evidence="1">
    <location>
        <begin position="41"/>
        <end position="60"/>
    </location>
</feature>
<reference evidence="2" key="1">
    <citation type="submission" date="2020-10" db="EMBL/GenBank/DDBJ databases">
        <authorList>
            <person name="Gilroy R."/>
        </authorList>
    </citation>
    <scope>NUCLEOTIDE SEQUENCE</scope>
    <source>
        <strain evidence="2">ChiSjej3B21-11622</strain>
    </source>
</reference>
<dbReference type="Gene3D" id="3.40.190.10">
    <property type="entry name" value="Periplasmic binding protein-like II"/>
    <property type="match status" value="1"/>
</dbReference>
<dbReference type="EMBL" id="DVFT01000180">
    <property type="protein sequence ID" value="HIQ97318.1"/>
    <property type="molecule type" value="Genomic_DNA"/>
</dbReference>
<evidence type="ECO:0000256" key="1">
    <source>
        <dbReference type="SAM" id="Phobius"/>
    </source>
</evidence>
<comment type="caution">
    <text evidence="2">The sequence shown here is derived from an EMBL/GenBank/DDBJ whole genome shotgun (WGS) entry which is preliminary data.</text>
</comment>
<gene>
    <name evidence="2" type="ORF">IAB26_12235</name>
</gene>
<keyword evidence="1" id="KW-1133">Transmembrane helix</keyword>
<dbReference type="AlphaFoldDB" id="A0A9D0ZZ26"/>